<organism evidence="2">
    <name type="scientific">Dolomedes mizhoanus</name>
    <dbReference type="NCBI Taxonomy" id="1366394"/>
    <lineage>
        <taxon>Eukaryota</taxon>
        <taxon>Metazoa</taxon>
        <taxon>Ecdysozoa</taxon>
        <taxon>Arthropoda</taxon>
        <taxon>Chelicerata</taxon>
        <taxon>Arachnida</taxon>
        <taxon>Araneae</taxon>
        <taxon>Araneomorphae</taxon>
        <taxon>Entelegynae</taxon>
        <taxon>Lycosoidea</taxon>
        <taxon>Pisauridae</taxon>
        <taxon>Dolomedes</taxon>
    </lineage>
</organism>
<evidence type="ECO:0008006" key="3">
    <source>
        <dbReference type="Google" id="ProtNLM"/>
    </source>
</evidence>
<dbReference type="EMBL" id="KC480158">
    <property type="protein sequence ID" value="AGR53521.1"/>
    <property type="molecule type" value="Genomic_DNA"/>
</dbReference>
<keyword evidence="1" id="KW-0732">Signal</keyword>
<dbReference type="AlphaFoldDB" id="S5N3X3"/>
<reference evidence="2" key="1">
    <citation type="journal article" date="2013" name="Toxicon">
        <title>Transcriptome analysis of venom glands from a single fishing spider Dolomedes mizhoanus.</title>
        <authorList>
            <person name="Jiang L."/>
            <person name="Liu C."/>
            <person name="Duan Z."/>
            <person name="Deng M."/>
            <person name="Tang X."/>
            <person name="Liang S."/>
        </authorList>
    </citation>
    <scope>NUCLEOTIDE SEQUENCE</scope>
    <source>
        <strain evidence="2">DM-149</strain>
    </source>
</reference>
<proteinExistence type="predicted"/>
<sequence length="75" mass="8667">MRNFQNNRAMRFHVLLLLSLFIIVAAKPIDDEENRQNDGHIPWMNWMQQSGGPVAFRAERRAALMEILDGALSED</sequence>
<name>S5N3X3_9ARAC</name>
<accession>S5N3X3</accession>
<evidence type="ECO:0000313" key="2">
    <source>
        <dbReference type="EMBL" id="AGR53521.1"/>
    </source>
</evidence>
<protein>
    <recommendedName>
        <fullName evidence="3">Cystine knot toxin</fullName>
    </recommendedName>
</protein>
<evidence type="ECO:0000256" key="1">
    <source>
        <dbReference type="SAM" id="SignalP"/>
    </source>
</evidence>
<feature type="chain" id="PRO_5004530457" description="Cystine knot toxin" evidence="1">
    <location>
        <begin position="27"/>
        <end position="75"/>
    </location>
</feature>
<feature type="signal peptide" evidence="1">
    <location>
        <begin position="1"/>
        <end position="26"/>
    </location>
</feature>